<evidence type="ECO:0000313" key="2">
    <source>
        <dbReference type="Proteomes" id="UP000000998"/>
    </source>
</evidence>
<dbReference type="AlphaFoldDB" id="A1U0S8"/>
<dbReference type="EMBL" id="CP000514">
    <property type="protein sequence ID" value="ABM18597.1"/>
    <property type="molecule type" value="Genomic_DNA"/>
</dbReference>
<dbReference type="KEGG" id="maq:Maqu_1513"/>
<organism evidence="1 2">
    <name type="scientific">Marinobacter nauticus (strain ATCC 700491 / DSM 11845 / VT8)</name>
    <name type="common">Marinobacter aquaeolei</name>
    <dbReference type="NCBI Taxonomy" id="351348"/>
    <lineage>
        <taxon>Bacteria</taxon>
        <taxon>Pseudomonadati</taxon>
        <taxon>Pseudomonadota</taxon>
        <taxon>Gammaproteobacteria</taxon>
        <taxon>Pseudomonadales</taxon>
        <taxon>Marinobacteraceae</taxon>
        <taxon>Marinobacter</taxon>
    </lineage>
</organism>
<dbReference type="OrthoDB" id="8910510at2"/>
<reference evidence="2" key="1">
    <citation type="journal article" date="2011" name="Appl. Environ. Microbiol.">
        <title>Genomic potential of Marinobacter aquaeolei, a biogeochemical 'opportunitroph'.</title>
        <authorList>
            <person name="Singer E."/>
            <person name="Webb E.A."/>
            <person name="Nelson W.C."/>
            <person name="Heidelberg J.F."/>
            <person name="Ivanova N."/>
            <person name="Pati A."/>
            <person name="Edwards K.J."/>
        </authorList>
    </citation>
    <scope>NUCLEOTIDE SEQUENCE [LARGE SCALE GENOMIC DNA]</scope>
    <source>
        <strain evidence="2">ATCC 700491 / DSM 11845 / VT8</strain>
    </source>
</reference>
<proteinExistence type="predicted"/>
<protein>
    <recommendedName>
        <fullName evidence="3">Helix-turn-helix domain-containing protein</fullName>
    </recommendedName>
</protein>
<evidence type="ECO:0008006" key="3">
    <source>
        <dbReference type="Google" id="ProtNLM"/>
    </source>
</evidence>
<gene>
    <name evidence="1" type="ordered locus">Maqu_1513</name>
</gene>
<dbReference type="RefSeq" id="WP_011784999.1">
    <property type="nucleotide sequence ID" value="NC_008740.1"/>
</dbReference>
<name>A1U0S8_MARN8</name>
<evidence type="ECO:0000313" key="1">
    <source>
        <dbReference type="EMBL" id="ABM18597.1"/>
    </source>
</evidence>
<accession>A1U0S8</accession>
<dbReference type="eggNOG" id="ENOG5032Y0M">
    <property type="taxonomic scope" value="Bacteria"/>
</dbReference>
<sequence length="137" mass="15116">MPAKDPRAKHKGRKGQAGYLHIPRDVLKSETYLNLDGWAVKLLVDVAGQFCGNNNGNLTASWSVLRDKGWRSPGTLNKALKALTEAGLLEQTRQGGRNRCSLYAVTWRPIDECKGKLDTKPTQAPSARYLNLEKLAA</sequence>
<dbReference type="Proteomes" id="UP000000998">
    <property type="component" value="Chromosome"/>
</dbReference>
<dbReference type="HOGENOM" id="CLU_124932_0_0_6"/>